<proteinExistence type="predicted"/>
<accession>A0ABD3I5D4</accession>
<dbReference type="AlphaFoldDB" id="A0ABD3I5D4"/>
<evidence type="ECO:0000313" key="2">
    <source>
        <dbReference type="EMBL" id="KAL3698506.1"/>
    </source>
</evidence>
<feature type="compositionally biased region" description="Basic and acidic residues" evidence="1">
    <location>
        <begin position="15"/>
        <end position="35"/>
    </location>
</feature>
<reference evidence="2 3" key="1">
    <citation type="submission" date="2024-09" db="EMBL/GenBank/DDBJ databases">
        <title>Chromosome-scale assembly of Riccia sorocarpa.</title>
        <authorList>
            <person name="Paukszto L."/>
        </authorList>
    </citation>
    <scope>NUCLEOTIDE SEQUENCE [LARGE SCALE GENOMIC DNA]</scope>
    <source>
        <strain evidence="2">LP-2024</strain>
        <tissue evidence="2">Aerial parts of the thallus</tissue>
    </source>
</reference>
<evidence type="ECO:0000256" key="1">
    <source>
        <dbReference type="SAM" id="MobiDB-lite"/>
    </source>
</evidence>
<dbReference type="Proteomes" id="UP001633002">
    <property type="component" value="Unassembled WGS sequence"/>
</dbReference>
<dbReference type="EMBL" id="JBJQOH010000002">
    <property type="protein sequence ID" value="KAL3698506.1"/>
    <property type="molecule type" value="Genomic_DNA"/>
</dbReference>
<comment type="caution">
    <text evidence="2">The sequence shown here is derived from an EMBL/GenBank/DDBJ whole genome shotgun (WGS) entry which is preliminary data.</text>
</comment>
<keyword evidence="3" id="KW-1185">Reference proteome</keyword>
<evidence type="ECO:0000313" key="3">
    <source>
        <dbReference type="Proteomes" id="UP001633002"/>
    </source>
</evidence>
<protein>
    <submittedName>
        <fullName evidence="2">Uncharacterized protein</fullName>
    </submittedName>
</protein>
<gene>
    <name evidence="2" type="ORF">R1sor_012582</name>
</gene>
<feature type="region of interest" description="Disordered" evidence="1">
    <location>
        <begin position="1"/>
        <end position="40"/>
    </location>
</feature>
<name>A0ABD3I5D4_9MARC</name>
<organism evidence="2 3">
    <name type="scientific">Riccia sorocarpa</name>
    <dbReference type="NCBI Taxonomy" id="122646"/>
    <lineage>
        <taxon>Eukaryota</taxon>
        <taxon>Viridiplantae</taxon>
        <taxon>Streptophyta</taxon>
        <taxon>Embryophyta</taxon>
        <taxon>Marchantiophyta</taxon>
        <taxon>Marchantiopsida</taxon>
        <taxon>Marchantiidae</taxon>
        <taxon>Marchantiales</taxon>
        <taxon>Ricciaceae</taxon>
        <taxon>Riccia</taxon>
    </lineage>
</organism>
<sequence length="118" mass="13236">MGQGHHRIAGDQLSDEQRRGKEQLSDEQRAVERQAAEQWSDELRSCGVNFLGVTMAHIPMTRMNRALLSELKAMCIVFIGHDIPALQEGLLDRVNEAIRRLGEFVLPLITSPSTAYHA</sequence>